<dbReference type="AlphaFoldDB" id="A0A5C6LDQ5"/>
<evidence type="ECO:0000313" key="1">
    <source>
        <dbReference type="EMBL" id="TWV76100.1"/>
    </source>
</evidence>
<accession>A0A5C6LDQ5</accession>
<name>A0A5C6LDQ5_9BACT</name>
<dbReference type="RefSeq" id="WP_100262732.1">
    <property type="nucleotide sequence ID" value="NZ_VOIF01000004.1"/>
</dbReference>
<dbReference type="EMBL" id="VOIF01000004">
    <property type="protein sequence ID" value="TWV76100.1"/>
    <property type="molecule type" value="Genomic_DNA"/>
</dbReference>
<protein>
    <submittedName>
        <fullName evidence="1">Uncharacterized protein</fullName>
    </submittedName>
</protein>
<reference evidence="1 2" key="1">
    <citation type="submission" date="2019-07" db="EMBL/GenBank/DDBJ databases">
        <title>Genome sequencing of Bacteroides dorei iSURF_12.</title>
        <authorList>
            <person name="Sevigny J.L."/>
            <person name="Ruoff K.L."/>
            <person name="Price C.E."/>
            <person name="Valls R.A."/>
            <person name="O'Toole G.A."/>
        </authorList>
    </citation>
    <scope>NUCLEOTIDE SEQUENCE [LARGE SCALE GENOMIC DNA]</scope>
    <source>
        <strain evidence="1 2">ANK132K_1B</strain>
    </source>
</reference>
<organism evidence="1 2">
    <name type="scientific">Phocaeicola dorei</name>
    <dbReference type="NCBI Taxonomy" id="357276"/>
    <lineage>
        <taxon>Bacteria</taxon>
        <taxon>Pseudomonadati</taxon>
        <taxon>Bacteroidota</taxon>
        <taxon>Bacteroidia</taxon>
        <taxon>Bacteroidales</taxon>
        <taxon>Bacteroidaceae</taxon>
        <taxon>Phocaeicola</taxon>
    </lineage>
</organism>
<evidence type="ECO:0000313" key="2">
    <source>
        <dbReference type="Proteomes" id="UP000315833"/>
    </source>
</evidence>
<gene>
    <name evidence="1" type="ORF">FSA04_05330</name>
</gene>
<sequence>MTELYINGQLAVLSEDFYFTLASENPYFTRSSNYSLDIELPMSANYAIFGHINRLDVTKKKTILTAVLMVDARCLLSGSAVLMSVEETRVKVQLVSGNAEFNLLTNDDIYVDELDLGSDWTPVVGRPIGGFLPASEMVDYYGSVDQVESVWLPVFYQDVNPENLNNNAQYEDGSNRFLPCPEFLRTCIQPYLMTVITKIVEHFGYTFDTSFFDNNFLRNVYVCSAVASLGISSALPHWTVSEFFDELEKFLGVITIVDEHTKVVRFAKLNDYFSFSDKEVINEDAVLHEFSVEIEDKKDDKDISSGNVSYDLSSVTDDGFLRLDRELIEAAQKTEYNTYDELVQAYNAMSDENRKKTLFVVGRRYYINYNEGDKNSLREVNLYADLIRNPESETSASLRIVPAKIVQYNIGTYTFLSHNFDYVRTDTPLFFNIPVVSFHKVGYEQSAFNIQEAIEGNVELQEKQKKSDIMEVAINTGIFNRHTVNGQSFDYAYPFTDYQQRPEGLVSTLMPYSLSLNDVCPDSIGNKLSSLNLFHSDIPYTIQFITDKLPDVNKVFLIGNKQYLCEKIEAEIDVNGINKVMKGIFYRID</sequence>
<proteinExistence type="predicted"/>
<dbReference type="Proteomes" id="UP000315833">
    <property type="component" value="Unassembled WGS sequence"/>
</dbReference>
<comment type="caution">
    <text evidence="1">The sequence shown here is derived from an EMBL/GenBank/DDBJ whole genome shotgun (WGS) entry which is preliminary data.</text>
</comment>